<dbReference type="AlphaFoldDB" id="A0A2P5WGF8"/>
<feature type="compositionally biased region" description="Pro residues" evidence="1">
    <location>
        <begin position="12"/>
        <end position="23"/>
    </location>
</feature>
<dbReference type="Proteomes" id="UP000239757">
    <property type="component" value="Unassembled WGS sequence"/>
</dbReference>
<feature type="compositionally biased region" description="Basic residues" evidence="1">
    <location>
        <begin position="26"/>
        <end position="35"/>
    </location>
</feature>
<accession>A0A2P5WGF8</accession>
<feature type="compositionally biased region" description="Basic and acidic residues" evidence="1">
    <location>
        <begin position="80"/>
        <end position="92"/>
    </location>
</feature>
<organism evidence="2 3">
    <name type="scientific">Gossypium barbadense</name>
    <name type="common">Sea Island cotton</name>
    <name type="synonym">Hibiscus barbadensis</name>
    <dbReference type="NCBI Taxonomy" id="3634"/>
    <lineage>
        <taxon>Eukaryota</taxon>
        <taxon>Viridiplantae</taxon>
        <taxon>Streptophyta</taxon>
        <taxon>Embryophyta</taxon>
        <taxon>Tracheophyta</taxon>
        <taxon>Spermatophyta</taxon>
        <taxon>Magnoliopsida</taxon>
        <taxon>eudicotyledons</taxon>
        <taxon>Gunneridae</taxon>
        <taxon>Pentapetalae</taxon>
        <taxon>rosids</taxon>
        <taxon>malvids</taxon>
        <taxon>Malvales</taxon>
        <taxon>Malvaceae</taxon>
        <taxon>Malvoideae</taxon>
        <taxon>Gossypium</taxon>
    </lineage>
</organism>
<evidence type="ECO:0000313" key="2">
    <source>
        <dbReference type="EMBL" id="PPR90177.1"/>
    </source>
</evidence>
<proteinExistence type="predicted"/>
<gene>
    <name evidence="2" type="ORF">GOBAR_AA30507</name>
</gene>
<dbReference type="EMBL" id="KZ667704">
    <property type="protein sequence ID" value="PPR90177.1"/>
    <property type="molecule type" value="Genomic_DNA"/>
</dbReference>
<protein>
    <submittedName>
        <fullName evidence="2">Uncharacterized protein</fullName>
    </submittedName>
</protein>
<reference evidence="2 3" key="1">
    <citation type="submission" date="2015-01" db="EMBL/GenBank/DDBJ databases">
        <title>Genome of allotetraploid Gossypium barbadense reveals genomic plasticity and fiber elongation in cotton evolution.</title>
        <authorList>
            <person name="Chen X."/>
            <person name="Liu X."/>
            <person name="Zhao B."/>
            <person name="Zheng H."/>
            <person name="Hu Y."/>
            <person name="Lu G."/>
            <person name="Yang C."/>
            <person name="Chen J."/>
            <person name="Shan C."/>
            <person name="Zhang L."/>
            <person name="Zhou Y."/>
            <person name="Wang L."/>
            <person name="Guo W."/>
            <person name="Bai Y."/>
            <person name="Ruan J."/>
            <person name="Shangguan X."/>
            <person name="Mao Y."/>
            <person name="Jiang J."/>
            <person name="Zhu Y."/>
            <person name="Lei J."/>
            <person name="Kang H."/>
            <person name="Chen S."/>
            <person name="He X."/>
            <person name="Wang R."/>
            <person name="Wang Y."/>
            <person name="Chen J."/>
            <person name="Wang L."/>
            <person name="Yu S."/>
            <person name="Wang B."/>
            <person name="Wei J."/>
            <person name="Song S."/>
            <person name="Lu X."/>
            <person name="Gao Z."/>
            <person name="Gu W."/>
            <person name="Deng X."/>
            <person name="Ma D."/>
            <person name="Wang S."/>
            <person name="Liang W."/>
            <person name="Fang L."/>
            <person name="Cai C."/>
            <person name="Zhu X."/>
            <person name="Zhou B."/>
            <person name="Zhang Y."/>
            <person name="Chen Z."/>
            <person name="Xu S."/>
            <person name="Zhu R."/>
            <person name="Wang S."/>
            <person name="Zhang T."/>
            <person name="Zhao G."/>
        </authorList>
    </citation>
    <scope>NUCLEOTIDE SEQUENCE [LARGE SCALE GENOMIC DNA]</scope>
    <source>
        <strain evidence="3">cv. Xinhai21</strain>
        <tissue evidence="2">Leaf</tissue>
    </source>
</reference>
<name>A0A2P5WGF8_GOSBA</name>
<feature type="region of interest" description="Disordered" evidence="1">
    <location>
        <begin position="1"/>
        <end position="221"/>
    </location>
</feature>
<evidence type="ECO:0000313" key="3">
    <source>
        <dbReference type="Proteomes" id="UP000239757"/>
    </source>
</evidence>
<feature type="compositionally biased region" description="Basic and acidic residues" evidence="1">
    <location>
        <begin position="193"/>
        <end position="204"/>
    </location>
</feature>
<evidence type="ECO:0000256" key="1">
    <source>
        <dbReference type="SAM" id="MobiDB-lite"/>
    </source>
</evidence>
<sequence>MHTDAPSMRCPASPPTLVPPLTPRSPQKRQSRGHHCTNGYMPRFESMTPSGAARADRKTGNKNSTPNNLKVDLAATAQDTTRRYSLDVDDWHLGSSRVRRRSSAGSPAEPTAEAGVGRQRASSAGRGDKLQNSGTGGVTKREDRKEAGAGKRDKVQSYEPRCIGKHHSKEGIAEKRQERRRKRTGRQSNGAYEKSREQEGEDRRAGRRGRGNGFRNSGKFR</sequence>
<feature type="compositionally biased region" description="Basic and acidic residues" evidence="1">
    <location>
        <begin position="139"/>
        <end position="156"/>
    </location>
</feature>